<proteinExistence type="predicted"/>
<reference evidence="2 3" key="1">
    <citation type="submission" date="2015-12" db="EMBL/GenBank/DDBJ databases">
        <title>The genome of Folsomia candida.</title>
        <authorList>
            <person name="Faddeeva A."/>
            <person name="Derks M.F."/>
            <person name="Anvar Y."/>
            <person name="Smit S."/>
            <person name="Van Straalen N."/>
            <person name="Roelofs D."/>
        </authorList>
    </citation>
    <scope>NUCLEOTIDE SEQUENCE [LARGE SCALE GENOMIC DNA]</scope>
    <source>
        <strain evidence="2 3">VU population</strain>
        <tissue evidence="2">Whole body</tissue>
    </source>
</reference>
<feature type="transmembrane region" description="Helical" evidence="1">
    <location>
        <begin position="228"/>
        <end position="250"/>
    </location>
</feature>
<organism evidence="2 3">
    <name type="scientific">Folsomia candida</name>
    <name type="common">Springtail</name>
    <dbReference type="NCBI Taxonomy" id="158441"/>
    <lineage>
        <taxon>Eukaryota</taxon>
        <taxon>Metazoa</taxon>
        <taxon>Ecdysozoa</taxon>
        <taxon>Arthropoda</taxon>
        <taxon>Hexapoda</taxon>
        <taxon>Collembola</taxon>
        <taxon>Entomobryomorpha</taxon>
        <taxon>Isotomoidea</taxon>
        <taxon>Isotomidae</taxon>
        <taxon>Proisotominae</taxon>
        <taxon>Folsomia</taxon>
    </lineage>
</organism>
<evidence type="ECO:0008006" key="4">
    <source>
        <dbReference type="Google" id="ProtNLM"/>
    </source>
</evidence>
<keyword evidence="1" id="KW-1133">Transmembrane helix</keyword>
<comment type="caution">
    <text evidence="2">The sequence shown here is derived from an EMBL/GenBank/DDBJ whole genome shotgun (WGS) entry which is preliminary data.</text>
</comment>
<gene>
    <name evidence="2" type="ORF">Fcan01_18121</name>
</gene>
<evidence type="ECO:0000313" key="2">
    <source>
        <dbReference type="EMBL" id="OXA47166.1"/>
    </source>
</evidence>
<feature type="transmembrane region" description="Helical" evidence="1">
    <location>
        <begin position="153"/>
        <end position="178"/>
    </location>
</feature>
<keyword evidence="1" id="KW-0472">Membrane</keyword>
<feature type="transmembrane region" description="Helical" evidence="1">
    <location>
        <begin position="312"/>
        <end position="330"/>
    </location>
</feature>
<evidence type="ECO:0000313" key="3">
    <source>
        <dbReference type="Proteomes" id="UP000198287"/>
    </source>
</evidence>
<dbReference type="Proteomes" id="UP000198287">
    <property type="component" value="Unassembled WGS sequence"/>
</dbReference>
<feature type="transmembrane region" description="Helical" evidence="1">
    <location>
        <begin position="198"/>
        <end position="216"/>
    </location>
</feature>
<dbReference type="EMBL" id="LNIX01000014">
    <property type="protein sequence ID" value="OXA47166.1"/>
    <property type="molecule type" value="Genomic_DNA"/>
</dbReference>
<keyword evidence="3" id="KW-1185">Reference proteome</keyword>
<dbReference type="AlphaFoldDB" id="A0A226DSH5"/>
<sequence>MYIRFEQITFFSSHLLGRYLSQTFATLDWTVTIKNITRWGHFIYSWPIGWYPCSPSGGRLIVHQNNGRMRFCKIIGVTTLLDSLARIQFALTCNYGGMEEQEILEMFVELFSRLGSGLVSIHPIFSPEYHVALVNNILRMDERMKMMTHSENWILVNNLGIRIWCLVVVPVNIISPFVGPLLAHLKSRHSGRFWGARFLPSWIYESYLGIVAYALYELAMVFSNTQYTFFFGSVVLIYAALNVGCLHLLILRKALILKRVQTFQTLQILNSLHSEFYSTIFWPIGQNSVLSCHLAVNVLLVVRHFDLGWSRLITLFGCMILAFVFEKYSINANAEMYQVSNTFIRQLGGGSGGLLAKVTARSLRPLKVHVGRFYFFKKSTFTTYLATVVDYTMNVLIAMLRLRNM</sequence>
<accession>A0A226DSH5</accession>
<feature type="transmembrane region" description="Helical" evidence="1">
    <location>
        <begin position="381"/>
        <end position="400"/>
    </location>
</feature>
<protein>
    <recommendedName>
        <fullName evidence="4">Gustatory receptor</fullName>
    </recommendedName>
</protein>
<name>A0A226DSH5_FOLCA</name>
<feature type="transmembrane region" description="Helical" evidence="1">
    <location>
        <begin position="280"/>
        <end position="300"/>
    </location>
</feature>
<keyword evidence="1" id="KW-0812">Transmembrane</keyword>
<evidence type="ECO:0000256" key="1">
    <source>
        <dbReference type="SAM" id="Phobius"/>
    </source>
</evidence>